<dbReference type="EMBL" id="MFZG01000036">
    <property type="protein sequence ID" value="OGK15484.1"/>
    <property type="molecule type" value="Genomic_DNA"/>
</dbReference>
<feature type="transmembrane region" description="Helical" evidence="1">
    <location>
        <begin position="90"/>
        <end position="111"/>
    </location>
</feature>
<proteinExistence type="predicted"/>
<feature type="transmembrane region" description="Helical" evidence="1">
    <location>
        <begin position="352"/>
        <end position="370"/>
    </location>
</feature>
<feature type="transmembrane region" description="Helical" evidence="1">
    <location>
        <begin position="303"/>
        <end position="321"/>
    </location>
</feature>
<feature type="transmembrane region" description="Helical" evidence="1">
    <location>
        <begin position="162"/>
        <end position="191"/>
    </location>
</feature>
<keyword evidence="1" id="KW-0812">Transmembrane</keyword>
<sequence length="509" mass="59086">MNIITRILLLLVTAICIYISGWYVFHGSIVFHTDIARDFLLIEDIVKNKPLTLIGPRSGGIPGVFHGPLWLYLNVPAFVIGTGNPVTVGWFWMMLSIINLIVIFMTAQNLFRDQRISLFAVTLVAATTTADIRSLYNPWGALVLTPIFFHIYWRYLNTGKQIFLLSGIFILGLIIQFQMAFGVPLLILTFIHVLRHLLRSKKYSHVLSFLIILIPLSTFILFDLKHDFLQSKAIFNFITGKVNTGKVEMPFLNLLDDRTRKVFTDGLGFLTFNKWFLFIPLLFMFFKAGEELAKGKESKSRRLYLLLVYFYLGFWVLTLGFKGQIWGYYHWPFLGLLSMFFAALYKYVDRRLFYFIFISTLILNITSGIGKTVKNPDFISEDGGSWKFYNRMTNDIYVDADQDFGYYIFSGDQFAYTQRYAMNYRQKEFKNFRAFSFQKKKITYLILTPTDNPFLSVDGWKAGQVKLIKKPKKIFAYKNGIIVEKYELTPEEIEVPSDPNMIGATLIFR</sequence>
<comment type="caution">
    <text evidence="2">The sequence shown here is derived from an EMBL/GenBank/DDBJ whole genome shotgun (WGS) entry which is preliminary data.</text>
</comment>
<organism evidence="2 3">
    <name type="scientific">Candidatus Roizmanbacteria bacterium RIFCSPHIGHO2_01_FULL_39_12c</name>
    <dbReference type="NCBI Taxonomy" id="1802031"/>
    <lineage>
        <taxon>Bacteria</taxon>
        <taxon>Candidatus Roizmaniibacteriota</taxon>
    </lineage>
</organism>
<feature type="transmembrane region" description="Helical" evidence="1">
    <location>
        <begin position="262"/>
        <end position="283"/>
    </location>
</feature>
<evidence type="ECO:0000313" key="3">
    <source>
        <dbReference type="Proteomes" id="UP000177208"/>
    </source>
</evidence>
<feature type="transmembrane region" description="Helical" evidence="1">
    <location>
        <begin position="7"/>
        <end position="25"/>
    </location>
</feature>
<keyword evidence="1" id="KW-1133">Transmembrane helix</keyword>
<dbReference type="AlphaFoldDB" id="A0A1F7G982"/>
<reference evidence="2 3" key="1">
    <citation type="journal article" date="2016" name="Nat. Commun.">
        <title>Thousands of microbial genomes shed light on interconnected biogeochemical processes in an aquifer system.</title>
        <authorList>
            <person name="Anantharaman K."/>
            <person name="Brown C.T."/>
            <person name="Hug L.A."/>
            <person name="Sharon I."/>
            <person name="Castelle C.J."/>
            <person name="Probst A.J."/>
            <person name="Thomas B.C."/>
            <person name="Singh A."/>
            <person name="Wilkins M.J."/>
            <person name="Karaoz U."/>
            <person name="Brodie E.L."/>
            <person name="Williams K.H."/>
            <person name="Hubbard S.S."/>
            <person name="Banfield J.F."/>
        </authorList>
    </citation>
    <scope>NUCLEOTIDE SEQUENCE [LARGE SCALE GENOMIC DNA]</scope>
</reference>
<evidence type="ECO:0000256" key="1">
    <source>
        <dbReference type="SAM" id="Phobius"/>
    </source>
</evidence>
<evidence type="ECO:0008006" key="4">
    <source>
        <dbReference type="Google" id="ProtNLM"/>
    </source>
</evidence>
<accession>A0A1F7G982</accession>
<gene>
    <name evidence="2" type="ORF">A2774_04285</name>
</gene>
<name>A0A1F7G982_9BACT</name>
<protein>
    <recommendedName>
        <fullName evidence="4">Glycosyltransferase RgtA/B/C/D-like domain-containing protein</fullName>
    </recommendedName>
</protein>
<dbReference type="Proteomes" id="UP000177208">
    <property type="component" value="Unassembled WGS sequence"/>
</dbReference>
<feature type="transmembrane region" description="Helical" evidence="1">
    <location>
        <begin position="139"/>
        <end position="156"/>
    </location>
</feature>
<evidence type="ECO:0000313" key="2">
    <source>
        <dbReference type="EMBL" id="OGK15484.1"/>
    </source>
</evidence>
<feature type="transmembrane region" description="Helical" evidence="1">
    <location>
        <begin position="203"/>
        <end position="222"/>
    </location>
</feature>
<feature type="transmembrane region" description="Helical" evidence="1">
    <location>
        <begin position="327"/>
        <end position="345"/>
    </location>
</feature>
<keyword evidence="1" id="KW-0472">Membrane</keyword>